<name>A0A015UHH9_BACFG</name>
<feature type="transmembrane region" description="Helical" evidence="8">
    <location>
        <begin position="117"/>
        <end position="134"/>
    </location>
</feature>
<evidence type="ECO:0000256" key="1">
    <source>
        <dbReference type="ARBA" id="ARBA00004651"/>
    </source>
</evidence>
<feature type="transmembrane region" description="Helical" evidence="8">
    <location>
        <begin position="166"/>
        <end position="182"/>
    </location>
</feature>
<proteinExistence type="predicted"/>
<organism evidence="10 11">
    <name type="scientific">Bacteroides fragilis str. 3988T(B)14</name>
    <dbReference type="NCBI Taxonomy" id="1339315"/>
    <lineage>
        <taxon>Bacteria</taxon>
        <taxon>Pseudomonadati</taxon>
        <taxon>Bacteroidota</taxon>
        <taxon>Bacteroidia</taxon>
        <taxon>Bacteroidales</taxon>
        <taxon>Bacteroidaceae</taxon>
        <taxon>Bacteroides</taxon>
    </lineage>
</organism>
<dbReference type="GO" id="GO:0016763">
    <property type="term" value="F:pentosyltransferase activity"/>
    <property type="evidence" value="ECO:0007669"/>
    <property type="project" value="TreeGrafter"/>
</dbReference>
<evidence type="ECO:0000313" key="11">
    <source>
        <dbReference type="Proteomes" id="UP000020529"/>
    </source>
</evidence>
<dbReference type="PANTHER" id="PTHR33908:SF3">
    <property type="entry name" value="UNDECAPRENYL PHOSPHATE-ALPHA-4-AMINO-4-DEOXY-L-ARABINOSE ARABINOSYL TRANSFERASE"/>
    <property type="match status" value="1"/>
</dbReference>
<comment type="subcellular location">
    <subcellularLocation>
        <location evidence="1">Cell membrane</location>
        <topology evidence="1">Multi-pass membrane protein</topology>
    </subcellularLocation>
</comment>
<dbReference type="Proteomes" id="UP000020529">
    <property type="component" value="Unassembled WGS sequence"/>
</dbReference>
<comment type="caution">
    <text evidence="10">The sequence shown here is derived from an EMBL/GenBank/DDBJ whole genome shotgun (WGS) entry which is preliminary data.</text>
</comment>
<dbReference type="InterPro" id="IPR038731">
    <property type="entry name" value="RgtA/B/C-like"/>
</dbReference>
<dbReference type="AlphaFoldDB" id="A0A015UHH9"/>
<gene>
    <name evidence="10" type="ORF">M124_2843</name>
</gene>
<feature type="transmembrane region" description="Helical" evidence="8">
    <location>
        <begin position="361"/>
        <end position="379"/>
    </location>
</feature>
<keyword evidence="7 8" id="KW-0472">Membrane</keyword>
<dbReference type="Pfam" id="PF13231">
    <property type="entry name" value="PMT_2"/>
    <property type="match status" value="1"/>
</dbReference>
<feature type="transmembrane region" description="Helical" evidence="8">
    <location>
        <begin position="88"/>
        <end position="105"/>
    </location>
</feature>
<feature type="transmembrane region" description="Helical" evidence="8">
    <location>
        <begin position="321"/>
        <end position="341"/>
    </location>
</feature>
<dbReference type="GO" id="GO:0005886">
    <property type="term" value="C:plasma membrane"/>
    <property type="evidence" value="ECO:0007669"/>
    <property type="project" value="UniProtKB-SubCell"/>
</dbReference>
<dbReference type="PATRIC" id="fig|1339315.3.peg.3529"/>
<evidence type="ECO:0000259" key="9">
    <source>
        <dbReference type="Pfam" id="PF13231"/>
    </source>
</evidence>
<feature type="domain" description="Glycosyltransferase RgtA/B/C/D-like" evidence="9">
    <location>
        <begin position="67"/>
        <end position="229"/>
    </location>
</feature>
<protein>
    <submittedName>
        <fullName evidence="10">Dolichyl-phosphate-mannose-mannosyltransferase family protein</fullName>
    </submittedName>
</protein>
<feature type="transmembrane region" description="Helical" evidence="8">
    <location>
        <begin position="385"/>
        <end position="404"/>
    </location>
</feature>
<dbReference type="PANTHER" id="PTHR33908">
    <property type="entry name" value="MANNOSYLTRANSFERASE YKCB-RELATED"/>
    <property type="match status" value="1"/>
</dbReference>
<feature type="transmembrane region" description="Helical" evidence="8">
    <location>
        <begin position="263"/>
        <end position="285"/>
    </location>
</feature>
<keyword evidence="4 10" id="KW-0808">Transferase</keyword>
<evidence type="ECO:0000313" key="10">
    <source>
        <dbReference type="EMBL" id="EXY73408.1"/>
    </source>
</evidence>
<reference evidence="10 11" key="1">
    <citation type="submission" date="2014-02" db="EMBL/GenBank/DDBJ databases">
        <authorList>
            <person name="Sears C."/>
            <person name="Carroll K."/>
            <person name="Sack B.R."/>
            <person name="Qadri F."/>
            <person name="Myers L.L."/>
            <person name="Chung G.-T."/>
            <person name="Escheverria P."/>
            <person name="Fraser C.M."/>
            <person name="Sadzewicz L."/>
            <person name="Shefchek K.A."/>
            <person name="Tallon L."/>
            <person name="Das S.P."/>
            <person name="Daugherty S."/>
            <person name="Mongodin E.F."/>
        </authorList>
    </citation>
    <scope>NUCLEOTIDE SEQUENCE [LARGE SCALE GENOMIC DNA]</scope>
    <source>
        <strain evidence="11">3988T(B)14</strain>
    </source>
</reference>
<feature type="transmembrane region" description="Helical" evidence="8">
    <location>
        <begin position="188"/>
        <end position="204"/>
    </location>
</feature>
<evidence type="ECO:0000256" key="5">
    <source>
        <dbReference type="ARBA" id="ARBA00022692"/>
    </source>
</evidence>
<feature type="transmembrane region" description="Helical" evidence="8">
    <location>
        <begin position="140"/>
        <end position="159"/>
    </location>
</feature>
<dbReference type="GO" id="GO:0009103">
    <property type="term" value="P:lipopolysaccharide biosynthetic process"/>
    <property type="evidence" value="ECO:0007669"/>
    <property type="project" value="UniProtKB-ARBA"/>
</dbReference>
<dbReference type="InterPro" id="IPR050297">
    <property type="entry name" value="LipidA_mod_glycosyltrf_83"/>
</dbReference>
<evidence type="ECO:0000256" key="7">
    <source>
        <dbReference type="ARBA" id="ARBA00023136"/>
    </source>
</evidence>
<keyword evidence="2" id="KW-1003">Cell membrane</keyword>
<keyword evidence="6 8" id="KW-1133">Transmembrane helix</keyword>
<keyword evidence="3 10" id="KW-0328">Glycosyltransferase</keyword>
<evidence type="ECO:0000256" key="6">
    <source>
        <dbReference type="ARBA" id="ARBA00022989"/>
    </source>
</evidence>
<accession>A0A015UHH9</accession>
<feature type="transmembrane region" description="Helical" evidence="8">
    <location>
        <begin position="213"/>
        <end position="236"/>
    </location>
</feature>
<sequence>MTRVPFTQNYRWHLPLLLLVFCCSFFINNGAIFADIMESRNIITAREMVYDHNWLVPTMNGELRLEKPPLPTWIAAITEMISPDNLPLQRAMAGFAAVMLVLFFYKFATKLTGNRTYALVSSLVLCTSYNIILMGRTATWDIYCHAFMMGAIYYLYLALRQNPCKWTYFIGAGIFMGLSFLGKGPVSFYALLLPFVCAYILYYRKETQMKGKWIALAVMILIGIVLSTWWYAYIYIYHQEMASYVFHKESSSWSNHNVRSWYYYWQFFLETGVWSLLTLTTLLVPFWKKRVESSKEYLFCLSWMLLILFFLSLLPEKKTRYLLPILLPAALTMGHLFVYWIRQAKQKMPQLKDRVLYRINAYLIVVAALALPIALYLFMYREGRMGTGMFVWLVVLFLTVAVWLFRSAFKLQPFSFLMGIVALFAVAELFVMPYIGSFVSNSDPKSISATRENPELQPLPFYHSKDEVLRIELVYEAHKKIGDMDLTNKEEIIKALPFVLVSQKPAEQLIPDSIRKDLNLRFIDCYDNNRWAKGHKRYDSVFISNVTIVEPIKEQ</sequence>
<feature type="transmembrane region" description="Helical" evidence="8">
    <location>
        <begin position="416"/>
        <end position="436"/>
    </location>
</feature>
<evidence type="ECO:0000256" key="2">
    <source>
        <dbReference type="ARBA" id="ARBA00022475"/>
    </source>
</evidence>
<evidence type="ECO:0000256" key="8">
    <source>
        <dbReference type="SAM" id="Phobius"/>
    </source>
</evidence>
<keyword evidence="5 8" id="KW-0812">Transmembrane</keyword>
<dbReference type="EMBL" id="JGCY01000358">
    <property type="protein sequence ID" value="EXY73408.1"/>
    <property type="molecule type" value="Genomic_DNA"/>
</dbReference>
<dbReference type="RefSeq" id="WP_022347165.1">
    <property type="nucleotide sequence ID" value="NZ_JGCY01000358.1"/>
</dbReference>
<evidence type="ECO:0000256" key="3">
    <source>
        <dbReference type="ARBA" id="ARBA00022676"/>
    </source>
</evidence>
<dbReference type="GO" id="GO:0010041">
    <property type="term" value="P:response to iron(III) ion"/>
    <property type="evidence" value="ECO:0007669"/>
    <property type="project" value="TreeGrafter"/>
</dbReference>
<feature type="transmembrane region" description="Helical" evidence="8">
    <location>
        <begin position="297"/>
        <end position="315"/>
    </location>
</feature>
<evidence type="ECO:0000256" key="4">
    <source>
        <dbReference type="ARBA" id="ARBA00022679"/>
    </source>
</evidence>